<keyword evidence="5" id="KW-0732">Signal</keyword>
<evidence type="ECO:0000256" key="7">
    <source>
        <dbReference type="ARBA" id="ARBA00023237"/>
    </source>
</evidence>
<name>Q3A843_SYNC1</name>
<organism evidence="14 15">
    <name type="scientific">Syntrophotalea carbinolica (strain DSM 2380 / NBRC 103641 / GraBd1)</name>
    <name type="common">Pelobacter carbinolicus</name>
    <dbReference type="NCBI Taxonomy" id="338963"/>
    <lineage>
        <taxon>Bacteria</taxon>
        <taxon>Pseudomonadati</taxon>
        <taxon>Thermodesulfobacteriota</taxon>
        <taxon>Desulfuromonadia</taxon>
        <taxon>Desulfuromonadales</taxon>
        <taxon>Syntrophotaleaceae</taxon>
        <taxon>Syntrophotalea</taxon>
    </lineage>
</organism>
<accession>Q3A843</accession>
<keyword evidence="7" id="KW-0998">Cell outer membrane</keyword>
<evidence type="ECO:0000256" key="10">
    <source>
        <dbReference type="SAM" id="Phobius"/>
    </source>
</evidence>
<dbReference type="PANTHER" id="PTHR12815:SF47">
    <property type="entry name" value="TRANSLOCATION AND ASSEMBLY MODULE SUBUNIT TAMA"/>
    <property type="match status" value="1"/>
</dbReference>
<comment type="subunit">
    <text evidence="9">Interacts with TamB to form the translocation and assembly module (TAM).</text>
</comment>
<proteinExistence type="inferred from homology"/>
<reference evidence="15" key="1">
    <citation type="submission" date="2005-10" db="EMBL/GenBank/DDBJ databases">
        <title>Complete sequence of Pelobacter carbinolicus DSM 2380.</title>
        <authorList>
            <person name="Copeland A."/>
            <person name="Lucas S."/>
            <person name="Lapidus A."/>
            <person name="Barry K."/>
            <person name="Detter J.C."/>
            <person name="Glavina T."/>
            <person name="Hammon N."/>
            <person name="Israni S."/>
            <person name="Pitluck S."/>
            <person name="Chertkov O."/>
            <person name="Schmutz J."/>
            <person name="Larimer F."/>
            <person name="Land M."/>
            <person name="Kyrpides N."/>
            <person name="Ivanova N."/>
            <person name="Richardson P."/>
        </authorList>
    </citation>
    <scope>NUCLEOTIDE SEQUENCE [LARGE SCALE GENOMIC DNA]</scope>
    <source>
        <strain evidence="15">DSM 2380 / NBRC 103641 / GraBd1</strain>
    </source>
</reference>
<dbReference type="OrthoDB" id="9814535at2"/>
<evidence type="ECO:0000256" key="3">
    <source>
        <dbReference type="ARBA" id="ARBA00015419"/>
    </source>
</evidence>
<dbReference type="InterPro" id="IPR039910">
    <property type="entry name" value="D15-like"/>
</dbReference>
<dbReference type="KEGG" id="pca:Pcar_0188"/>
<evidence type="ECO:0000259" key="12">
    <source>
        <dbReference type="Pfam" id="PF07244"/>
    </source>
</evidence>
<dbReference type="AlphaFoldDB" id="Q3A843"/>
<evidence type="ECO:0000313" key="15">
    <source>
        <dbReference type="Proteomes" id="UP000002534"/>
    </source>
</evidence>
<comment type="subcellular location">
    <subcellularLocation>
        <location evidence="1">Cell outer membrane</location>
    </subcellularLocation>
</comment>
<evidence type="ECO:0000256" key="4">
    <source>
        <dbReference type="ARBA" id="ARBA00022692"/>
    </source>
</evidence>
<dbReference type="Pfam" id="PF07244">
    <property type="entry name" value="POTRA"/>
    <property type="match status" value="1"/>
</dbReference>
<dbReference type="Pfam" id="PF17243">
    <property type="entry name" value="POTRA_TamA_1"/>
    <property type="match status" value="1"/>
</dbReference>
<protein>
    <recommendedName>
        <fullName evidence="3">Translocation and assembly module subunit TamA</fullName>
    </recommendedName>
    <alternativeName>
        <fullName evidence="8">Autotransporter assembly factor TamA</fullName>
    </alternativeName>
</protein>
<dbReference type="eggNOG" id="COG0729">
    <property type="taxonomic scope" value="Bacteria"/>
</dbReference>
<keyword evidence="4 10" id="KW-0812">Transmembrane</keyword>
<dbReference type="InterPro" id="IPR000184">
    <property type="entry name" value="Bac_surfAg_D15"/>
</dbReference>
<gene>
    <name evidence="14" type="ordered locus">Pcar_0188</name>
</gene>
<evidence type="ECO:0000256" key="2">
    <source>
        <dbReference type="ARBA" id="ARBA00010248"/>
    </source>
</evidence>
<feature type="domain" description="TamA POTRA" evidence="13">
    <location>
        <begin position="52"/>
        <end position="129"/>
    </location>
</feature>
<evidence type="ECO:0000256" key="9">
    <source>
        <dbReference type="ARBA" id="ARBA00093548"/>
    </source>
</evidence>
<evidence type="ECO:0000256" key="6">
    <source>
        <dbReference type="ARBA" id="ARBA00023136"/>
    </source>
</evidence>
<dbReference type="Pfam" id="PF01103">
    <property type="entry name" value="Omp85"/>
    <property type="match status" value="1"/>
</dbReference>
<feature type="domain" description="POTRA" evidence="12">
    <location>
        <begin position="220"/>
        <end position="273"/>
    </location>
</feature>
<evidence type="ECO:0000259" key="13">
    <source>
        <dbReference type="Pfam" id="PF17243"/>
    </source>
</evidence>
<dbReference type="HOGENOM" id="CLU_018618_1_0_7"/>
<keyword evidence="10" id="KW-1133">Transmembrane helix</keyword>
<reference evidence="14 15" key="2">
    <citation type="journal article" date="2012" name="BMC Genomics">
        <title>The genome of Pelobacter carbinolicus reveals surprising metabolic capabilities and physiological features.</title>
        <authorList>
            <person name="Aklujkar M."/>
            <person name="Haveman S.A."/>
            <person name="Didonato R.Jr."/>
            <person name="Chertkov O."/>
            <person name="Han C.S."/>
            <person name="Land M.L."/>
            <person name="Brown P."/>
            <person name="Lovley D.R."/>
        </authorList>
    </citation>
    <scope>NUCLEOTIDE SEQUENCE [LARGE SCALE GENOMIC DNA]</scope>
    <source>
        <strain evidence="15">DSM 2380 / NBRC 103641 / GraBd1</strain>
    </source>
</reference>
<dbReference type="Gene3D" id="2.40.160.50">
    <property type="entry name" value="membrane protein fhac: a member of the omp85/tpsb transporter family"/>
    <property type="match status" value="1"/>
</dbReference>
<dbReference type="Gene3D" id="3.10.20.310">
    <property type="entry name" value="membrane protein fhac"/>
    <property type="match status" value="3"/>
</dbReference>
<dbReference type="GO" id="GO:0097347">
    <property type="term" value="C:TAM protein secretion complex"/>
    <property type="evidence" value="ECO:0007669"/>
    <property type="project" value="TreeGrafter"/>
</dbReference>
<feature type="domain" description="Bacterial surface antigen (D15)" evidence="11">
    <location>
        <begin position="431"/>
        <end position="607"/>
    </location>
</feature>
<keyword evidence="15" id="KW-1185">Reference proteome</keyword>
<dbReference type="GO" id="GO:0009306">
    <property type="term" value="P:protein secretion"/>
    <property type="evidence" value="ECO:0007669"/>
    <property type="project" value="TreeGrafter"/>
</dbReference>
<dbReference type="GO" id="GO:0009279">
    <property type="term" value="C:cell outer membrane"/>
    <property type="evidence" value="ECO:0007669"/>
    <property type="project" value="UniProtKB-SubCell"/>
</dbReference>
<evidence type="ECO:0000256" key="8">
    <source>
        <dbReference type="ARBA" id="ARBA00033063"/>
    </source>
</evidence>
<comment type="similarity">
    <text evidence="2">Belongs to the TamA family.</text>
</comment>
<dbReference type="STRING" id="338963.Pcar_0188"/>
<keyword evidence="6 10" id="KW-0472">Membrane</keyword>
<evidence type="ECO:0000259" key="11">
    <source>
        <dbReference type="Pfam" id="PF01103"/>
    </source>
</evidence>
<sequence length="607" mass="67399">MHKYASPAAHGTIIAELSRRLCPLPLTIAGMLLAVLFYFCLGPCLAAEPLRLELLGLEGDLRANVEAALAFPSGLVRDDQVDRRWMTRFVQQVPKQVAEAMQPFGYFRPVIDTRLAETDGSYLITVTVEAGEPVRVTKLRVEVTGPGAARGALTRLAENFPLHIDAPLDQSAYEKAKQELQSQALDLGYLDAEFSVHEIRIDVAALSAEIDLELASGPRYYFGEVRFRGAENYPDAFLRRFLTFHPGDIFSYASLGQTQLQFLDADRFSEIRLLPDRQNVVDARVPIDVVLTPSPSRRLQPGIGYGTDTGARMSLLYRDLNIFNRGHELELKANLAQDAQTAGGAYILPDPQSLDSYTALRLTFEREDVDTFLSSKITGEVERAWDLKKGRKFSIYLQIFQEDFTVGDEDNSLRMVLPGARFSHRHYRSLIRPKNGYSYTLEVRGGHQYLGSDTGLLQMLASGKILLALPGRFSLLARVDSGWTLQNEPLDEVPASLRFFAGGDQSVRGYAYQSLGPKDSDGDVVGGKYLLVGSLELERALGSKWGLAAFYDTGNAFDEPNQIKLAQGAGLGLRYYTPVGPVRLDVARQIGEDDPSYRIHLSIGYNW</sequence>
<dbReference type="Proteomes" id="UP000002534">
    <property type="component" value="Chromosome"/>
</dbReference>
<dbReference type="EMBL" id="CP000142">
    <property type="protein sequence ID" value="ABA87449.1"/>
    <property type="molecule type" value="Genomic_DNA"/>
</dbReference>
<evidence type="ECO:0000256" key="5">
    <source>
        <dbReference type="ARBA" id="ARBA00022729"/>
    </source>
</evidence>
<dbReference type="PANTHER" id="PTHR12815">
    <property type="entry name" value="SORTING AND ASSEMBLY MACHINERY SAMM50 PROTEIN FAMILY MEMBER"/>
    <property type="match status" value="1"/>
</dbReference>
<dbReference type="InterPro" id="IPR010827">
    <property type="entry name" value="BamA/TamA_POTRA"/>
</dbReference>
<dbReference type="InterPro" id="IPR035243">
    <property type="entry name" value="TamA_POTRA_Dom_1"/>
</dbReference>
<feature type="transmembrane region" description="Helical" evidence="10">
    <location>
        <begin position="21"/>
        <end position="39"/>
    </location>
</feature>
<evidence type="ECO:0000256" key="1">
    <source>
        <dbReference type="ARBA" id="ARBA00004442"/>
    </source>
</evidence>
<dbReference type="RefSeq" id="WP_011339847.1">
    <property type="nucleotide sequence ID" value="NC_007498.2"/>
</dbReference>
<evidence type="ECO:0000313" key="14">
    <source>
        <dbReference type="EMBL" id="ABA87449.1"/>
    </source>
</evidence>